<protein>
    <recommendedName>
        <fullName evidence="4">DUF1365 domain protein</fullName>
    </recommendedName>
</protein>
<dbReference type="EMBL" id="FJOG01000072">
    <property type="protein sequence ID" value="CZR69496.1"/>
    <property type="molecule type" value="Genomic_DNA"/>
</dbReference>
<accession>A0A1L7XWT8</accession>
<keyword evidence="1" id="KW-1133">Transmembrane helix</keyword>
<dbReference type="Pfam" id="PF07103">
    <property type="entry name" value="DUF1365"/>
    <property type="match status" value="1"/>
</dbReference>
<proteinExistence type="predicted"/>
<gene>
    <name evidence="2" type="ORF">PAC_19396</name>
</gene>
<reference evidence="2 3" key="1">
    <citation type="submission" date="2016-03" db="EMBL/GenBank/DDBJ databases">
        <authorList>
            <person name="Ploux O."/>
        </authorList>
    </citation>
    <scope>NUCLEOTIDE SEQUENCE [LARGE SCALE GENOMIC DNA]</scope>
    <source>
        <strain evidence="2 3">UAMH 11012</strain>
    </source>
</reference>
<keyword evidence="1" id="KW-0812">Transmembrane</keyword>
<dbReference type="OrthoDB" id="3340520at2759"/>
<evidence type="ECO:0000313" key="3">
    <source>
        <dbReference type="Proteomes" id="UP000184330"/>
    </source>
</evidence>
<sequence length="600" mass="68039">MESFISTLVSLITISTIHTLGGSLDLILLVVFKTYAQWNSVQQFIEATINPAIVIEVAKHVSALFAILHFTRFFRGLFRSDASAIGSCLDSFPVKPLFFPCQTSHVRMFPKKHGFSYSYLFVGIPIGWKGNSGGMVSAEEEDSRSWLSLNPGKAWWTVNGDDYLKRGHVKDGLVGKVREYLESQGVDHEQYAYAYLITAAKFLGYASNPVSIWHLYSAEKELKALVLEVNNTSDERHVYFLEPNTQTLPPKEGQDLEFKRYTGSWSKDFYVSTFSDRAGKYSAAVYDPLFPFMSRSGSINCTITLSSADQRPMLIARVYSAGQALDPSSMSIWAKIKFLASWWWVGFMTFFPRTVYQAFILFFRKGMAWVSRPEPRKETTPRHAHPAEVFIDQKFRQFLRERVIRSKEEIVLQYTPAGLVGPSASSERIARRSVAEPHYLELRVLTPAFYSRIAEYADIYVGLLKECRSQTISISDLDLLTSLNFGSGKMQGFSEVSWAGVYFGLIERLRVEVPAIPLLEKPDPEAEGLEVPPYSLHGTSGFDRYVAATASREEEYQYASGVLKLVCAERFAWGWMEILNLEIFLLRVCLAWLLVKFVLP</sequence>
<dbReference type="AlphaFoldDB" id="A0A1L7XWT8"/>
<dbReference type="PANTHER" id="PTHR33973:SF4">
    <property type="entry name" value="OS07G0153300 PROTEIN"/>
    <property type="match status" value="1"/>
</dbReference>
<organism evidence="2 3">
    <name type="scientific">Phialocephala subalpina</name>
    <dbReference type="NCBI Taxonomy" id="576137"/>
    <lineage>
        <taxon>Eukaryota</taxon>
        <taxon>Fungi</taxon>
        <taxon>Dikarya</taxon>
        <taxon>Ascomycota</taxon>
        <taxon>Pezizomycotina</taxon>
        <taxon>Leotiomycetes</taxon>
        <taxon>Helotiales</taxon>
        <taxon>Mollisiaceae</taxon>
        <taxon>Phialocephala</taxon>
        <taxon>Phialocephala fortinii species complex</taxon>
    </lineage>
</organism>
<dbReference type="InterPro" id="IPR010775">
    <property type="entry name" value="DUF1365"/>
</dbReference>
<name>A0A1L7XWT8_9HELO</name>
<dbReference type="Proteomes" id="UP000184330">
    <property type="component" value="Unassembled WGS sequence"/>
</dbReference>
<feature type="transmembrane region" description="Helical" evidence="1">
    <location>
        <begin position="342"/>
        <end position="363"/>
    </location>
</feature>
<dbReference type="PANTHER" id="PTHR33973">
    <property type="entry name" value="OS07G0153300 PROTEIN"/>
    <property type="match status" value="1"/>
</dbReference>
<keyword evidence="1" id="KW-0472">Membrane</keyword>
<evidence type="ECO:0000313" key="2">
    <source>
        <dbReference type="EMBL" id="CZR69496.1"/>
    </source>
</evidence>
<evidence type="ECO:0008006" key="4">
    <source>
        <dbReference type="Google" id="ProtNLM"/>
    </source>
</evidence>
<evidence type="ECO:0000256" key="1">
    <source>
        <dbReference type="SAM" id="Phobius"/>
    </source>
</evidence>
<keyword evidence="3" id="KW-1185">Reference proteome</keyword>